<reference evidence="2" key="2">
    <citation type="submission" date="2021-03" db="EMBL/GenBank/DDBJ databases">
        <authorList>
            <person name="Artuso I."/>
            <person name="Turrini P."/>
            <person name="Pirolo M."/>
            <person name="Lugli G.A."/>
            <person name="Ventura M."/>
            <person name="Visca P."/>
        </authorList>
    </citation>
    <scope>NUCLEOTIDE SEQUENCE</scope>
    <source>
        <strain evidence="2">LMG 26462</strain>
    </source>
</reference>
<sequence>MASSLAALHHSGSFDITACRDHSAMLTVTGNFVIVALLANPLSCRLFDAQEESSGVEKPSISQSKSAGAAVGYL</sequence>
<dbReference type="Proteomes" id="UP001138921">
    <property type="component" value="Unassembled WGS sequence"/>
</dbReference>
<dbReference type="AlphaFoldDB" id="A0A9X1D7N7"/>
<comment type="caution">
    <text evidence="2">The sequence shown here is derived from an EMBL/GenBank/DDBJ whole genome shotgun (WGS) entry which is preliminary data.</text>
</comment>
<organism evidence="2 3">
    <name type="scientific">Aminobacter anthyllidis</name>
    <dbReference type="NCBI Taxonomy" id="1035067"/>
    <lineage>
        <taxon>Bacteria</taxon>
        <taxon>Pseudomonadati</taxon>
        <taxon>Pseudomonadota</taxon>
        <taxon>Alphaproteobacteria</taxon>
        <taxon>Hyphomicrobiales</taxon>
        <taxon>Phyllobacteriaceae</taxon>
        <taxon>Aminobacter</taxon>
    </lineage>
</organism>
<evidence type="ECO:0000313" key="3">
    <source>
        <dbReference type="Proteomes" id="UP001138921"/>
    </source>
</evidence>
<gene>
    <name evidence="2" type="ORF">J1C56_20970</name>
</gene>
<accession>A0A9X1D7N7</accession>
<feature type="region of interest" description="Disordered" evidence="1">
    <location>
        <begin position="52"/>
        <end position="74"/>
    </location>
</feature>
<evidence type="ECO:0000256" key="1">
    <source>
        <dbReference type="SAM" id="MobiDB-lite"/>
    </source>
</evidence>
<dbReference type="RefSeq" id="WP_214392001.1">
    <property type="nucleotide sequence ID" value="NZ_JAFLWW010000006.1"/>
</dbReference>
<proteinExistence type="predicted"/>
<dbReference type="EMBL" id="JAFLWW010000006">
    <property type="protein sequence ID" value="MBT1158074.1"/>
    <property type="molecule type" value="Genomic_DNA"/>
</dbReference>
<keyword evidence="3" id="KW-1185">Reference proteome</keyword>
<reference evidence="2" key="1">
    <citation type="journal article" date="2021" name="Microorganisms">
        <title>Phylogenomic Reconstruction and Metabolic Potential of the Genus Aminobacter.</title>
        <authorList>
            <person name="Artuso I."/>
            <person name="Turrini P."/>
            <person name="Pirolo M."/>
            <person name="Lugli G.A."/>
            <person name="Ventura M."/>
            <person name="Visca P."/>
        </authorList>
    </citation>
    <scope>NUCLEOTIDE SEQUENCE</scope>
    <source>
        <strain evidence="2">LMG 26462</strain>
    </source>
</reference>
<evidence type="ECO:0000313" key="2">
    <source>
        <dbReference type="EMBL" id="MBT1158074.1"/>
    </source>
</evidence>
<protein>
    <submittedName>
        <fullName evidence="2">Uncharacterized protein</fullName>
    </submittedName>
</protein>
<name>A0A9X1D7N7_9HYPH</name>